<evidence type="ECO:0008006" key="3">
    <source>
        <dbReference type="Google" id="ProtNLM"/>
    </source>
</evidence>
<proteinExistence type="predicted"/>
<reference evidence="1" key="1">
    <citation type="submission" date="2022-04" db="EMBL/GenBank/DDBJ databases">
        <title>Mucilaginibacter sp. RS28 isolated from freshwater.</title>
        <authorList>
            <person name="Ko S.-R."/>
        </authorList>
    </citation>
    <scope>NUCLEOTIDE SEQUENCE</scope>
    <source>
        <strain evidence="1">RS28</strain>
    </source>
</reference>
<organism evidence="1 2">
    <name type="scientific">Mucilaginibacter straminoryzae</name>
    <dbReference type="NCBI Taxonomy" id="2932774"/>
    <lineage>
        <taxon>Bacteria</taxon>
        <taxon>Pseudomonadati</taxon>
        <taxon>Bacteroidota</taxon>
        <taxon>Sphingobacteriia</taxon>
        <taxon>Sphingobacteriales</taxon>
        <taxon>Sphingobacteriaceae</taxon>
        <taxon>Mucilaginibacter</taxon>
    </lineage>
</organism>
<dbReference type="Proteomes" id="UP001139450">
    <property type="component" value="Unassembled WGS sequence"/>
</dbReference>
<evidence type="ECO:0000313" key="1">
    <source>
        <dbReference type="EMBL" id="MCJ8208392.1"/>
    </source>
</evidence>
<name>A0A9X1WZA0_9SPHI</name>
<evidence type="ECO:0000313" key="2">
    <source>
        <dbReference type="Proteomes" id="UP001139450"/>
    </source>
</evidence>
<gene>
    <name evidence="1" type="ORF">MUY27_01640</name>
</gene>
<protein>
    <recommendedName>
        <fullName evidence="3">DUF4374 domain-containing protein</fullName>
    </recommendedName>
</protein>
<sequence length="449" mass="49504">MKNLALLPLIAILLLSSCSKKDKVQPFDNASKTIIKDEGLIAFKAMPLADNQLKIALAPEGPVATKMILRQDTNTLATMPVTRDANGYAAATFTYAFKSGVKYNVVIQSPVAGTDTLKQYHIADYQHQYVKKYNYTQVLALHQSLGSNYFDISPSRRYIFIQDDVNNVVQTKKLDLQTMAVTTLDFDFTGSPIRAVSDNELLAFGNKTTANVPTPADPGNDAVVLAKYNTDSKQSTFVSFVSNGYGRISRVINNHVLVTNPVFTAKTASLINLGDLSAVKYSLNSFDFTAIHEYSFNHIIYSNSFVNPANGAITTPVQLPANSGLIDVDDATGYAFATNFSKDAKNNPLVGFSVYKGNNEVFRSDFKYGRGDYFPIIYNISNNSVIFYRHFGFDTTVNLDGYYQLNISTGEITLLQTDSNPYVITDYQVADGSIISVRNDGVYKLTIAR</sequence>
<dbReference type="AlphaFoldDB" id="A0A9X1WZA0"/>
<dbReference type="RefSeq" id="WP_245128222.1">
    <property type="nucleotide sequence ID" value="NZ_JALJEJ010000001.1"/>
</dbReference>
<dbReference type="EMBL" id="JALJEJ010000001">
    <property type="protein sequence ID" value="MCJ8208392.1"/>
    <property type="molecule type" value="Genomic_DNA"/>
</dbReference>
<keyword evidence="2" id="KW-1185">Reference proteome</keyword>
<accession>A0A9X1WZA0</accession>
<dbReference type="PROSITE" id="PS51257">
    <property type="entry name" value="PROKAR_LIPOPROTEIN"/>
    <property type="match status" value="1"/>
</dbReference>
<comment type="caution">
    <text evidence="1">The sequence shown here is derived from an EMBL/GenBank/DDBJ whole genome shotgun (WGS) entry which is preliminary data.</text>
</comment>